<evidence type="ECO:0008006" key="4">
    <source>
        <dbReference type="Google" id="ProtNLM"/>
    </source>
</evidence>
<keyword evidence="1" id="KW-0732">Signal</keyword>
<name>A0ABQ1LXZ4_9SPHI</name>
<protein>
    <recommendedName>
        <fullName evidence="4">Carboxypeptidase regulatory-like domain-containing protein</fullName>
    </recommendedName>
</protein>
<dbReference type="SUPFAM" id="SSF49464">
    <property type="entry name" value="Carboxypeptidase regulatory domain-like"/>
    <property type="match status" value="1"/>
</dbReference>
<feature type="signal peptide" evidence="1">
    <location>
        <begin position="1"/>
        <end position="30"/>
    </location>
</feature>
<reference evidence="3" key="1">
    <citation type="journal article" date="2019" name="Int. J. Syst. Evol. Microbiol.">
        <title>The Global Catalogue of Microorganisms (GCM) 10K type strain sequencing project: providing services to taxonomists for standard genome sequencing and annotation.</title>
        <authorList>
            <consortium name="The Broad Institute Genomics Platform"/>
            <consortium name="The Broad Institute Genome Sequencing Center for Infectious Disease"/>
            <person name="Wu L."/>
            <person name="Ma J."/>
        </authorList>
    </citation>
    <scope>NUCLEOTIDE SEQUENCE [LARGE SCALE GENOMIC DNA]</scope>
    <source>
        <strain evidence="3">CGMCC 1.15342</strain>
    </source>
</reference>
<dbReference type="Proteomes" id="UP000597338">
    <property type="component" value="Unassembled WGS sequence"/>
</dbReference>
<proteinExistence type="predicted"/>
<evidence type="ECO:0000256" key="1">
    <source>
        <dbReference type="SAM" id="SignalP"/>
    </source>
</evidence>
<dbReference type="InterPro" id="IPR008969">
    <property type="entry name" value="CarboxyPept-like_regulatory"/>
</dbReference>
<sequence>MEYTKQRFMWGVMLLALGLMSLMHSGCSKAKGGSDDDDDVPKAGYVTGTAKDQAGKPLAGTRIIIDHSIFFNANISTLTNGQGKYAVKVPTGSWYAFAIQEVAYNGKTYSFYLHPDNPAGFGGEGAVRNFVWKLSGTRPQPLSGNYGGLVTIDHFPGVYIDNDKIDFVFTPLGPLIDGSQGEVLRLRAEDAYTIKDIPIGRYRLTATYEGKPVLFRRRNSDETFVEDYELNFEPQLAAQCDNCAALEYYLGKK</sequence>
<gene>
    <name evidence="2" type="ORF">GCM10011386_22990</name>
</gene>
<evidence type="ECO:0000313" key="2">
    <source>
        <dbReference type="EMBL" id="GGC30392.1"/>
    </source>
</evidence>
<comment type="caution">
    <text evidence="2">The sequence shown here is derived from an EMBL/GenBank/DDBJ whole genome shotgun (WGS) entry which is preliminary data.</text>
</comment>
<accession>A0ABQ1LXZ4</accession>
<evidence type="ECO:0000313" key="3">
    <source>
        <dbReference type="Proteomes" id="UP000597338"/>
    </source>
</evidence>
<keyword evidence="3" id="KW-1185">Reference proteome</keyword>
<feature type="chain" id="PRO_5046340085" description="Carboxypeptidase regulatory-like domain-containing protein" evidence="1">
    <location>
        <begin position="31"/>
        <end position="253"/>
    </location>
</feature>
<organism evidence="2 3">
    <name type="scientific">Parapedobacter defluvii</name>
    <dbReference type="NCBI Taxonomy" id="2045106"/>
    <lineage>
        <taxon>Bacteria</taxon>
        <taxon>Pseudomonadati</taxon>
        <taxon>Bacteroidota</taxon>
        <taxon>Sphingobacteriia</taxon>
        <taxon>Sphingobacteriales</taxon>
        <taxon>Sphingobacteriaceae</taxon>
        <taxon>Parapedobacter</taxon>
    </lineage>
</organism>
<dbReference type="EMBL" id="BMIK01000007">
    <property type="protein sequence ID" value="GGC30392.1"/>
    <property type="molecule type" value="Genomic_DNA"/>
</dbReference>
<dbReference type="RefSeq" id="WP_229717542.1">
    <property type="nucleotide sequence ID" value="NZ_BMIK01000007.1"/>
</dbReference>